<feature type="transmembrane region" description="Helical" evidence="1">
    <location>
        <begin position="34"/>
        <end position="58"/>
    </location>
</feature>
<reference evidence="2" key="1">
    <citation type="submission" date="2022-10" db="EMBL/GenBank/DDBJ databases">
        <authorList>
            <person name="Byrne P K."/>
        </authorList>
    </citation>
    <scope>NUCLEOTIDE SEQUENCE</scope>
    <source>
        <strain evidence="2">ZP964</strain>
    </source>
</reference>
<protein>
    <submittedName>
        <fullName evidence="2">Uncharacterized protein</fullName>
    </submittedName>
</protein>
<keyword evidence="1" id="KW-1133">Transmembrane helix</keyword>
<evidence type="ECO:0000256" key="1">
    <source>
        <dbReference type="SAM" id="Phobius"/>
    </source>
</evidence>
<keyword evidence="3" id="KW-1185">Reference proteome</keyword>
<name>A0ABN8WTX1_SACUV</name>
<feature type="transmembrane region" description="Helical" evidence="1">
    <location>
        <begin position="235"/>
        <end position="253"/>
    </location>
</feature>
<feature type="transmembrane region" description="Helical" evidence="1">
    <location>
        <begin position="151"/>
        <end position="171"/>
    </location>
</feature>
<organism evidence="2 3">
    <name type="scientific">Saccharomyces uvarum</name>
    <name type="common">Yeast</name>
    <name type="synonym">Saccharomyces bayanus var. uvarum</name>
    <dbReference type="NCBI Taxonomy" id="230603"/>
    <lineage>
        <taxon>Eukaryota</taxon>
        <taxon>Fungi</taxon>
        <taxon>Dikarya</taxon>
        <taxon>Ascomycota</taxon>
        <taxon>Saccharomycotina</taxon>
        <taxon>Saccharomycetes</taxon>
        <taxon>Saccharomycetales</taxon>
        <taxon>Saccharomycetaceae</taxon>
        <taxon>Saccharomyces</taxon>
    </lineage>
</organism>
<proteinExistence type="predicted"/>
<keyword evidence="1" id="KW-0812">Transmembrane</keyword>
<accession>A0ABN8WTX1</accession>
<feature type="transmembrane region" description="Helical" evidence="1">
    <location>
        <begin position="115"/>
        <end position="139"/>
    </location>
</feature>
<keyword evidence="1" id="KW-0472">Membrane</keyword>
<feature type="transmembrane region" description="Helical" evidence="1">
    <location>
        <begin position="192"/>
        <end position="215"/>
    </location>
</feature>
<sequence>MIAVILQDLAGFLSIIAILYQKRYNKLHRSIYGLSYDLFLLDFVGNGLYLYCALHYRYSSLVREQLSKRFPLFYSLNVANSIPISGLLIFKDFCVLFCCLTVLRQLYYYRSTKHIYQGISITSTIILSIFFILSIFTYACSISNLPLKDSGKFGIFYLEHINYLWVMANLVKSFKYIPQMSINWMGCSTMGLSSKFVLISVLAEFIDFVGRLMMVPTSVLFYEIPFNSTPSWVKLIQLITLLIILCQVQYLYVGRKPRLPKGKL</sequence>
<evidence type="ECO:0000313" key="2">
    <source>
        <dbReference type="EMBL" id="CAI4058402.1"/>
    </source>
</evidence>
<evidence type="ECO:0000313" key="3">
    <source>
        <dbReference type="Proteomes" id="UP001162085"/>
    </source>
</evidence>
<dbReference type="EMBL" id="OX365930">
    <property type="protein sequence ID" value="CAI4058402.1"/>
    <property type="molecule type" value="Genomic_DNA"/>
</dbReference>
<gene>
    <name evidence="2" type="primary">SUVZ03G0600</name>
    <name evidence="2" type="ORF">SUVZ_03G0600</name>
</gene>
<dbReference type="Proteomes" id="UP001162085">
    <property type="component" value="Chromosome 3"/>
</dbReference>
<feature type="transmembrane region" description="Helical" evidence="1">
    <location>
        <begin position="78"/>
        <end position="103"/>
    </location>
</feature>